<dbReference type="EMBL" id="MKKU01000861">
    <property type="protein sequence ID" value="RNF00821.1"/>
    <property type="molecule type" value="Genomic_DNA"/>
</dbReference>
<evidence type="ECO:0000256" key="1">
    <source>
        <dbReference type="SAM" id="MobiDB-lite"/>
    </source>
</evidence>
<gene>
    <name evidence="2" type="ORF">Tco025E_08739</name>
</gene>
<sequence length="269" mass="26589">VFLEKFPTGNCPATQPAAGKDAVAFTMACTAAERSALHNLSKGETVTISPTENPLGESGECEFPTSSPPAAEARSLPQQPQSPQTPAGPQAPAQSSPQQPPPPSAPIKSEHEGNPSGVSRSEPKEPIAAAGLPGTVAGPTGSRESSAEGLQKTTTPSLGTASSSTQTTDRAAEGPGGTQTPSTPQGRSGTPSPATSAGGNDATTTTAAITTRSPSDGNDAKSNADGSATNSNTTQKAVANAADRSATSTSFVRAPLMLLLTAALSCAAA</sequence>
<feature type="compositionally biased region" description="Polar residues" evidence="1">
    <location>
        <begin position="151"/>
        <end position="169"/>
    </location>
</feature>
<feature type="compositionally biased region" description="Polar residues" evidence="1">
    <location>
        <begin position="178"/>
        <end position="193"/>
    </location>
</feature>
<feature type="non-terminal residue" evidence="2">
    <location>
        <position position="1"/>
    </location>
</feature>
<organism evidence="2 3">
    <name type="scientific">Trypanosoma conorhini</name>
    <dbReference type="NCBI Taxonomy" id="83891"/>
    <lineage>
        <taxon>Eukaryota</taxon>
        <taxon>Discoba</taxon>
        <taxon>Euglenozoa</taxon>
        <taxon>Kinetoplastea</taxon>
        <taxon>Metakinetoplastina</taxon>
        <taxon>Trypanosomatida</taxon>
        <taxon>Trypanosomatidae</taxon>
        <taxon>Trypanosoma</taxon>
    </lineage>
</organism>
<accession>A0A3R7K6L7</accession>
<dbReference type="Proteomes" id="UP000284403">
    <property type="component" value="Unassembled WGS sequence"/>
</dbReference>
<feature type="region of interest" description="Disordered" evidence="1">
    <location>
        <begin position="39"/>
        <end position="249"/>
    </location>
</feature>
<feature type="compositionally biased region" description="Low complexity" evidence="1">
    <location>
        <begin position="194"/>
        <end position="211"/>
    </location>
</feature>
<dbReference type="RefSeq" id="XP_029224321.1">
    <property type="nucleotide sequence ID" value="XM_029375582.1"/>
</dbReference>
<proteinExistence type="predicted"/>
<reference evidence="2 3" key="1">
    <citation type="journal article" date="2018" name="BMC Genomics">
        <title>Genomic comparison of Trypanosoma conorhini and Trypanosoma rangeli to Trypanosoma cruzi strains of high and low virulence.</title>
        <authorList>
            <person name="Bradwell K.R."/>
            <person name="Koparde V.N."/>
            <person name="Matveyev A.V."/>
            <person name="Serrano M.G."/>
            <person name="Alves J.M."/>
            <person name="Parikh H."/>
            <person name="Huang B."/>
            <person name="Lee V."/>
            <person name="Espinosa-Alvarez O."/>
            <person name="Ortiz P.A."/>
            <person name="Costa-Martins A.G."/>
            <person name="Teixeira M.M."/>
            <person name="Buck G.A."/>
        </authorList>
    </citation>
    <scope>NUCLEOTIDE SEQUENCE [LARGE SCALE GENOMIC DNA]</scope>
    <source>
        <strain evidence="2 3">025E</strain>
    </source>
</reference>
<keyword evidence="3" id="KW-1185">Reference proteome</keyword>
<feature type="compositionally biased region" description="Polar residues" evidence="1">
    <location>
        <begin position="212"/>
        <end position="237"/>
    </location>
</feature>
<dbReference type="AlphaFoldDB" id="A0A3R7K6L7"/>
<evidence type="ECO:0000313" key="3">
    <source>
        <dbReference type="Proteomes" id="UP000284403"/>
    </source>
</evidence>
<feature type="compositionally biased region" description="Low complexity" evidence="1">
    <location>
        <begin position="77"/>
        <end position="97"/>
    </location>
</feature>
<feature type="compositionally biased region" description="Polar residues" evidence="1">
    <location>
        <begin position="42"/>
        <end position="52"/>
    </location>
</feature>
<name>A0A3R7K6L7_9TRYP</name>
<comment type="caution">
    <text evidence="2">The sequence shown here is derived from an EMBL/GenBank/DDBJ whole genome shotgun (WGS) entry which is preliminary data.</text>
</comment>
<protein>
    <recommendedName>
        <fullName evidence="4">Mucin-like glycoprotein</fullName>
    </recommendedName>
</protein>
<evidence type="ECO:0000313" key="2">
    <source>
        <dbReference type="EMBL" id="RNF00821.1"/>
    </source>
</evidence>
<evidence type="ECO:0008006" key="4">
    <source>
        <dbReference type="Google" id="ProtNLM"/>
    </source>
</evidence>
<dbReference type="GeneID" id="40322350"/>